<keyword evidence="4" id="KW-1185">Reference proteome</keyword>
<dbReference type="GO" id="GO:0009294">
    <property type="term" value="P:DNA-mediated transformation"/>
    <property type="evidence" value="ECO:0007669"/>
    <property type="project" value="InterPro"/>
</dbReference>
<dbReference type="EMBL" id="SLXI01000006">
    <property type="protein sequence ID" value="TCP11674.1"/>
    <property type="molecule type" value="Genomic_DNA"/>
</dbReference>
<comment type="caution">
    <text evidence="3">The sequence shown here is derived from an EMBL/GenBank/DDBJ whole genome shotgun (WGS) entry which is preliminary data.</text>
</comment>
<organism evidence="3 4">
    <name type="scientific">Bisgaardia hudsonensis</name>
    <dbReference type="NCBI Taxonomy" id="109472"/>
    <lineage>
        <taxon>Bacteria</taxon>
        <taxon>Pseudomonadati</taxon>
        <taxon>Pseudomonadota</taxon>
        <taxon>Gammaproteobacteria</taxon>
        <taxon>Pasteurellales</taxon>
        <taxon>Pasteurellaceae</taxon>
        <taxon>Bisgaardia</taxon>
    </lineage>
</organism>
<evidence type="ECO:0000256" key="1">
    <source>
        <dbReference type="ARBA" id="ARBA00006525"/>
    </source>
</evidence>
<comment type="similarity">
    <text evidence="1">Belongs to the DprA/Smf family.</text>
</comment>
<dbReference type="Proteomes" id="UP000294841">
    <property type="component" value="Unassembled WGS sequence"/>
</dbReference>
<dbReference type="InterPro" id="IPR057666">
    <property type="entry name" value="DrpA_SLOG"/>
</dbReference>
<proteinExistence type="inferred from homology"/>
<dbReference type="AlphaFoldDB" id="A0A4R2MTC7"/>
<evidence type="ECO:0000259" key="2">
    <source>
        <dbReference type="Pfam" id="PF02481"/>
    </source>
</evidence>
<dbReference type="SUPFAM" id="SSF102405">
    <property type="entry name" value="MCP/YpsA-like"/>
    <property type="match status" value="1"/>
</dbReference>
<dbReference type="PANTHER" id="PTHR43022:SF1">
    <property type="entry name" value="PROTEIN SMF"/>
    <property type="match status" value="1"/>
</dbReference>
<feature type="domain" description="Smf/DprA SLOG" evidence="2">
    <location>
        <begin position="65"/>
        <end position="280"/>
    </location>
</feature>
<sequence length="303" mass="34379">MNYSDLALKVLVAKERGIITSKADFWKNYINECDFLEKISNDFSFNEKLEELQLALVDDRSMDGFICYYDDDFPVINKKVTKNSEKPFLLFYKGDISLLSDLNKNVAVIGCIDPTENIINRGRRFVEKLIEQDLVVLSGLALGCDTVGHQVSVENNKKTIAVLPSRLANILPVENRELANNIVEKGGLLITEYYKEPKNKYEAINRYISRDYLQAMFSKSVVLIASYQQGEGDSGSRHAMDAGYRYGLPCYAMFNIATDKNSPHFGLNRELIENKKAQILLPSSVLDIVHTQNYSLTKELSLF</sequence>
<dbReference type="Pfam" id="PF02481">
    <property type="entry name" value="DNA_processg_A"/>
    <property type="match status" value="1"/>
</dbReference>
<accession>A0A4R2MTC7</accession>
<evidence type="ECO:0000313" key="3">
    <source>
        <dbReference type="EMBL" id="TCP11674.1"/>
    </source>
</evidence>
<dbReference type="OrthoDB" id="9785707at2"/>
<protein>
    <submittedName>
        <fullName evidence="3">DNA processing protein</fullName>
    </submittedName>
</protein>
<gene>
    <name evidence="3" type="ORF">EV697_10628</name>
</gene>
<evidence type="ECO:0000313" key="4">
    <source>
        <dbReference type="Proteomes" id="UP000294841"/>
    </source>
</evidence>
<dbReference type="InterPro" id="IPR003488">
    <property type="entry name" value="DprA"/>
</dbReference>
<reference evidence="3 4" key="1">
    <citation type="submission" date="2019-03" db="EMBL/GenBank/DDBJ databases">
        <title>Genomic Encyclopedia of Type Strains, Phase IV (KMG-IV): sequencing the most valuable type-strain genomes for metagenomic binning, comparative biology and taxonomic classification.</title>
        <authorList>
            <person name="Goeker M."/>
        </authorList>
    </citation>
    <scope>NUCLEOTIDE SEQUENCE [LARGE SCALE GENOMIC DNA]</scope>
    <source>
        <strain evidence="3 4">DSM 28231</strain>
    </source>
</reference>
<dbReference type="RefSeq" id="WP_132024538.1">
    <property type="nucleotide sequence ID" value="NZ_CP016605.1"/>
</dbReference>
<name>A0A4R2MTC7_9PAST</name>
<dbReference type="Gene3D" id="3.40.50.450">
    <property type="match status" value="1"/>
</dbReference>
<dbReference type="PANTHER" id="PTHR43022">
    <property type="entry name" value="PROTEIN SMF"/>
    <property type="match status" value="1"/>
</dbReference>